<evidence type="ECO:0000256" key="1">
    <source>
        <dbReference type="SAM" id="Phobius"/>
    </source>
</evidence>
<dbReference type="Proteomes" id="UP000231388">
    <property type="component" value="Unassembled WGS sequence"/>
</dbReference>
<comment type="caution">
    <text evidence="2">The sequence shown here is derived from an EMBL/GenBank/DDBJ whole genome shotgun (WGS) entry which is preliminary data.</text>
</comment>
<reference evidence="2 3" key="1">
    <citation type="submission" date="2017-09" db="EMBL/GenBank/DDBJ databases">
        <title>Depth-based differentiation of microbial function through sediment-hosted aquifers and enrichment of novel symbionts in the deep terrestrial subsurface.</title>
        <authorList>
            <person name="Probst A.J."/>
            <person name="Ladd B."/>
            <person name="Jarett J.K."/>
            <person name="Geller-Mcgrath D.E."/>
            <person name="Sieber C.M."/>
            <person name="Emerson J.B."/>
            <person name="Anantharaman K."/>
            <person name="Thomas B.C."/>
            <person name="Malmstrom R."/>
            <person name="Stieglmeier M."/>
            <person name="Klingl A."/>
            <person name="Woyke T."/>
            <person name="Ryan C.M."/>
            <person name="Banfield J.F."/>
        </authorList>
    </citation>
    <scope>NUCLEOTIDE SEQUENCE [LARGE SCALE GENOMIC DNA]</scope>
    <source>
        <strain evidence="2">CG23_combo_of_CG06-09_8_20_14_all_40_14</strain>
    </source>
</reference>
<protein>
    <submittedName>
        <fullName evidence="2">Uncharacterized protein</fullName>
    </submittedName>
</protein>
<sequence>MTATENLNLINELTLWVVFEIATLVFLLIYALFSLLVVRQIYLMNKALITGIASYIKLIGWVHLAFALMVLFILVSTIL</sequence>
<keyword evidence="1" id="KW-0472">Membrane</keyword>
<gene>
    <name evidence="2" type="ORF">COX53_03060</name>
</gene>
<dbReference type="AlphaFoldDB" id="A0A2G9XBE2"/>
<feature type="transmembrane region" description="Helical" evidence="1">
    <location>
        <begin position="58"/>
        <end position="78"/>
    </location>
</feature>
<keyword evidence="1" id="KW-0812">Transmembrane</keyword>
<accession>A0A2G9XBE2</accession>
<dbReference type="EMBL" id="PCQY01000036">
    <property type="protein sequence ID" value="PIP04310.1"/>
    <property type="molecule type" value="Genomic_DNA"/>
</dbReference>
<evidence type="ECO:0000313" key="2">
    <source>
        <dbReference type="EMBL" id="PIP04310.1"/>
    </source>
</evidence>
<name>A0A2G9XBE2_UNCKA</name>
<proteinExistence type="predicted"/>
<organism evidence="2 3">
    <name type="scientific">candidate division WWE3 bacterium CG23_combo_of_CG06-09_8_20_14_all_40_14</name>
    <dbReference type="NCBI Taxonomy" id="1975095"/>
    <lineage>
        <taxon>Bacteria</taxon>
        <taxon>Katanobacteria</taxon>
    </lineage>
</organism>
<dbReference type="InterPro" id="IPR043716">
    <property type="entry name" value="DUF5657"/>
</dbReference>
<keyword evidence="1" id="KW-1133">Transmembrane helix</keyword>
<feature type="transmembrane region" description="Helical" evidence="1">
    <location>
        <begin position="15"/>
        <end position="38"/>
    </location>
</feature>
<dbReference type="Pfam" id="PF18901">
    <property type="entry name" value="DUF5657"/>
    <property type="match status" value="1"/>
</dbReference>
<evidence type="ECO:0000313" key="3">
    <source>
        <dbReference type="Proteomes" id="UP000231388"/>
    </source>
</evidence>